<dbReference type="InParanoid" id="A0A1I4A4B7"/>
<name>A0A1I4A4B7_9ACTN</name>
<dbReference type="EMBL" id="FOSW01000002">
    <property type="protein sequence ID" value="SFK51212.1"/>
    <property type="molecule type" value="Genomic_DNA"/>
</dbReference>
<sequence>MPVLAIDAGTTGVTALVVGEDFLSIAAIRGVDPELLARKAAERKAAPQPRPRSMW</sequence>
<evidence type="ECO:0000313" key="1">
    <source>
        <dbReference type="EMBL" id="SFK51212.1"/>
    </source>
</evidence>
<proteinExistence type="predicted"/>
<dbReference type="Proteomes" id="UP000199152">
    <property type="component" value="Unassembled WGS sequence"/>
</dbReference>
<dbReference type="AlphaFoldDB" id="A0A1I4A4B7"/>
<protein>
    <submittedName>
        <fullName evidence="1">Uncharacterized protein</fullName>
    </submittedName>
</protein>
<accession>A0A1I4A4B7</accession>
<dbReference type="RefSeq" id="WP_177212614.1">
    <property type="nucleotide sequence ID" value="NZ_FOSW01000002.1"/>
</dbReference>
<gene>
    <name evidence="1" type="ORF">SAMN04488085_10270</name>
</gene>
<reference evidence="1 2" key="1">
    <citation type="submission" date="2016-10" db="EMBL/GenBank/DDBJ databases">
        <authorList>
            <person name="de Groot N.N."/>
        </authorList>
    </citation>
    <scope>NUCLEOTIDE SEQUENCE [LARGE SCALE GENOMIC DNA]</scope>
    <source>
        <strain evidence="1 2">DSM 45317</strain>
    </source>
</reference>
<evidence type="ECO:0000313" key="2">
    <source>
        <dbReference type="Proteomes" id="UP000199152"/>
    </source>
</evidence>
<organism evidence="1 2">
    <name type="scientific">Geodermatophilus ruber</name>
    <dbReference type="NCBI Taxonomy" id="504800"/>
    <lineage>
        <taxon>Bacteria</taxon>
        <taxon>Bacillati</taxon>
        <taxon>Actinomycetota</taxon>
        <taxon>Actinomycetes</taxon>
        <taxon>Geodermatophilales</taxon>
        <taxon>Geodermatophilaceae</taxon>
        <taxon>Geodermatophilus</taxon>
    </lineage>
</organism>
<keyword evidence="2" id="KW-1185">Reference proteome</keyword>